<dbReference type="PANTHER" id="PTHR13530">
    <property type="entry name" value="TBC1 DOMAIN FAMILY MEMBER 7"/>
    <property type="match status" value="1"/>
</dbReference>
<evidence type="ECO:0000256" key="7">
    <source>
        <dbReference type="ARBA" id="ARBA00023136"/>
    </source>
</evidence>
<dbReference type="InterPro" id="IPR000195">
    <property type="entry name" value="Rab-GAP-TBC_dom"/>
</dbReference>
<dbReference type="EMBL" id="JBJQND010000017">
    <property type="protein sequence ID" value="KAL3842318.1"/>
    <property type="molecule type" value="Genomic_DNA"/>
</dbReference>
<feature type="transmembrane region" description="Helical" evidence="11">
    <location>
        <begin position="227"/>
        <end position="246"/>
    </location>
</feature>
<dbReference type="SUPFAM" id="SSF47923">
    <property type="entry name" value="Ypt/Rab-GAP domain of gyp1p"/>
    <property type="match status" value="2"/>
</dbReference>
<dbReference type="InterPro" id="IPR039842">
    <property type="entry name" value="TBC1D7"/>
</dbReference>
<protein>
    <recommendedName>
        <fullName evidence="4">TBC1 domain family member 7</fullName>
    </recommendedName>
</protein>
<dbReference type="GO" id="GO:0031410">
    <property type="term" value="C:cytoplasmic vesicle"/>
    <property type="evidence" value="ECO:0007669"/>
    <property type="project" value="UniProtKB-SubCell"/>
</dbReference>
<evidence type="ECO:0000259" key="12">
    <source>
        <dbReference type="Pfam" id="PF23436"/>
    </source>
</evidence>
<evidence type="ECO:0000256" key="9">
    <source>
        <dbReference type="ARBA" id="ARBA00023329"/>
    </source>
</evidence>
<evidence type="ECO:0000313" key="14">
    <source>
        <dbReference type="Proteomes" id="UP001634394"/>
    </source>
</evidence>
<name>A0ABD3U107_SINWO</name>
<reference evidence="13 14" key="1">
    <citation type="submission" date="2024-11" db="EMBL/GenBank/DDBJ databases">
        <title>Chromosome-level genome assembly of the freshwater bivalve Anodonta woodiana.</title>
        <authorList>
            <person name="Chen X."/>
        </authorList>
    </citation>
    <scope>NUCLEOTIDE SEQUENCE [LARGE SCALE GENOMIC DNA]</scope>
    <source>
        <strain evidence="13">MN2024</strain>
        <tissue evidence="13">Gills</tissue>
    </source>
</reference>
<evidence type="ECO:0000256" key="3">
    <source>
        <dbReference type="ARBA" id="ARBA00004656"/>
    </source>
</evidence>
<keyword evidence="7 11" id="KW-0472">Membrane</keyword>
<dbReference type="GO" id="GO:0005829">
    <property type="term" value="C:cytosol"/>
    <property type="evidence" value="ECO:0007669"/>
    <property type="project" value="UniProtKB-SubCell"/>
</dbReference>
<comment type="caution">
    <text evidence="13">The sequence shown here is derived from an EMBL/GenBank/DDBJ whole genome shotgun (WGS) entry which is preliminary data.</text>
</comment>
<keyword evidence="11" id="KW-0812">Transmembrane</keyword>
<dbReference type="InterPro" id="IPR043039">
    <property type="entry name" value="TBC1D7_dom2"/>
</dbReference>
<feature type="domain" description="Rab-GAP TBC" evidence="12">
    <location>
        <begin position="182"/>
        <end position="265"/>
    </location>
</feature>
<dbReference type="GO" id="GO:0005096">
    <property type="term" value="F:GTPase activator activity"/>
    <property type="evidence" value="ECO:0007669"/>
    <property type="project" value="UniProtKB-KW"/>
</dbReference>
<dbReference type="Gene3D" id="1.10.472.80">
    <property type="entry name" value="Ypt/Rab-GAP domain of gyp1p, domain 3"/>
    <property type="match status" value="1"/>
</dbReference>
<evidence type="ECO:0000256" key="2">
    <source>
        <dbReference type="ARBA" id="ARBA00004541"/>
    </source>
</evidence>
<dbReference type="InterPro" id="IPR035969">
    <property type="entry name" value="Rab-GAP_TBC_sf"/>
</dbReference>
<evidence type="ECO:0000256" key="6">
    <source>
        <dbReference type="ARBA" id="ARBA00022490"/>
    </source>
</evidence>
<keyword evidence="6" id="KW-0963">Cytoplasm</keyword>
<dbReference type="PANTHER" id="PTHR13530:SF3">
    <property type="entry name" value="TBC1 DOMAIN FAMILY MEMBER 7"/>
    <property type="match status" value="1"/>
</dbReference>
<keyword evidence="8" id="KW-0458">Lysosome</keyword>
<comment type="subcellular location">
    <subcellularLocation>
        <location evidence="1">Cytoplasm</location>
        <location evidence="1">Cytosol</location>
    </subcellularLocation>
    <subcellularLocation>
        <location evidence="2">Cytoplasmic vesicle</location>
    </subcellularLocation>
    <subcellularLocation>
        <location evidence="3">Lysosome membrane</location>
    </subcellularLocation>
</comment>
<organism evidence="13 14">
    <name type="scientific">Sinanodonta woodiana</name>
    <name type="common">Chinese pond mussel</name>
    <name type="synonym">Anodonta woodiana</name>
    <dbReference type="NCBI Taxonomy" id="1069815"/>
    <lineage>
        <taxon>Eukaryota</taxon>
        <taxon>Metazoa</taxon>
        <taxon>Spiralia</taxon>
        <taxon>Lophotrochozoa</taxon>
        <taxon>Mollusca</taxon>
        <taxon>Bivalvia</taxon>
        <taxon>Autobranchia</taxon>
        <taxon>Heteroconchia</taxon>
        <taxon>Palaeoheterodonta</taxon>
        <taxon>Unionida</taxon>
        <taxon>Unionoidea</taxon>
        <taxon>Unionidae</taxon>
        <taxon>Unioninae</taxon>
        <taxon>Sinanodonta</taxon>
    </lineage>
</organism>
<accession>A0ABD3U107</accession>
<dbReference type="GO" id="GO:0005765">
    <property type="term" value="C:lysosomal membrane"/>
    <property type="evidence" value="ECO:0007669"/>
    <property type="project" value="UniProtKB-SubCell"/>
</dbReference>
<keyword evidence="14" id="KW-1185">Reference proteome</keyword>
<proteinExistence type="predicted"/>
<evidence type="ECO:0000256" key="1">
    <source>
        <dbReference type="ARBA" id="ARBA00004514"/>
    </source>
</evidence>
<comment type="function">
    <text evidence="10">Non-catalytic component of the TSC-TBC complex, a multiprotein complex that acts as a negative regulator of the canonical mTORC1 complex, an evolutionarily conserved central nutrient sensor that stimulates anabolic reactions and macromolecule biosynthesis to promote cellular biomass generation and growth. The TSC-TBC complex acts as a GTPase-activating protein (GAP) for the small GTPase RHEB, a direct activator of the protein kinase activity of mTORC1. In absence of nutrients, the TSC-TBC complex inhibits mTORC1, thereby preventing phosphorylation of ribosomal protein S6 kinase (RPS6KB1 and RPS6KB2) and EIF4EBP1 (4E-BP1) by the mTORC1 signaling. The TSC-TBC complex is inactivated in response to nutrients, relieving inhibition of mTORC1.</text>
</comment>
<gene>
    <name evidence="13" type="ORF">ACJMK2_020348</name>
</gene>
<evidence type="ECO:0000256" key="4">
    <source>
        <dbReference type="ARBA" id="ARBA00015455"/>
    </source>
</evidence>
<dbReference type="Proteomes" id="UP001634394">
    <property type="component" value="Unassembled WGS sequence"/>
</dbReference>
<evidence type="ECO:0000256" key="8">
    <source>
        <dbReference type="ARBA" id="ARBA00023228"/>
    </source>
</evidence>
<dbReference type="AlphaFoldDB" id="A0ABD3U107"/>
<keyword evidence="5" id="KW-0343">GTPase activation</keyword>
<evidence type="ECO:0000313" key="13">
    <source>
        <dbReference type="EMBL" id="KAL3842318.1"/>
    </source>
</evidence>
<dbReference type="Gene3D" id="1.10.10.750">
    <property type="entry name" value="Ypt/Rab-GAP domain of gyp1p, domain 1"/>
    <property type="match status" value="1"/>
</dbReference>
<sequence>MSDERNFRTYYYEKFGFHGVEEKKSIEILLKEHPLDVEKLRLFCLRYPIPAQYRIYLWKVILGILSANQDRHDFMIQQRTAQYQDLFHALQVMHRIKDDTPLSEIFLRMYLIEEGMLPFEEHGMMTLPNNRIYLSLATVMCGLVEDQVDVYWLTNRFYRLLMRNKDNLLTLPEKVDPCLKKEDTDLKLWSHIQKHQLLSSLPLSTWFQQCYAGILPETSVERVLDKVVGGSFIILVYVAVAMILTLRRPLLTMVSKEDMLKYLTKIHEDSGDIIVNKAIDLWQKYGHQKKSASPNFLE</sequence>
<keyword evidence="9" id="KW-0968">Cytoplasmic vesicle</keyword>
<dbReference type="Gene3D" id="1.10.8.680">
    <property type="entry name" value="Ypt/Rab-GAP domain of gyp1p, domain 2"/>
    <property type="match status" value="1"/>
</dbReference>
<evidence type="ECO:0000256" key="5">
    <source>
        <dbReference type="ARBA" id="ARBA00022468"/>
    </source>
</evidence>
<dbReference type="Pfam" id="PF23436">
    <property type="entry name" value="RabGap-TBC_2"/>
    <property type="match status" value="1"/>
</dbReference>
<keyword evidence="11" id="KW-1133">Transmembrane helix</keyword>
<evidence type="ECO:0000256" key="10">
    <source>
        <dbReference type="ARBA" id="ARBA00046045"/>
    </source>
</evidence>
<evidence type="ECO:0000256" key="11">
    <source>
        <dbReference type="SAM" id="Phobius"/>
    </source>
</evidence>